<dbReference type="FunFam" id="1.10.630.10:FF:000126">
    <property type="entry name" value="Predicted protein"/>
    <property type="match status" value="1"/>
</dbReference>
<evidence type="ECO:0000256" key="2">
    <source>
        <dbReference type="ARBA" id="ARBA00010617"/>
    </source>
</evidence>
<keyword evidence="10" id="KW-0812">Transmembrane</keyword>
<dbReference type="SUPFAM" id="SSF48264">
    <property type="entry name" value="Cytochrome P450"/>
    <property type="match status" value="1"/>
</dbReference>
<evidence type="ECO:0000313" key="12">
    <source>
        <dbReference type="Proteomes" id="UP000077202"/>
    </source>
</evidence>
<dbReference type="EMBL" id="LVLJ01003736">
    <property type="protein sequence ID" value="OAE19979.1"/>
    <property type="molecule type" value="Genomic_DNA"/>
</dbReference>
<keyword evidence="5 9" id="KW-0560">Oxidoreductase</keyword>
<dbReference type="InterPro" id="IPR002403">
    <property type="entry name" value="Cyt_P450_E_grp-IV"/>
</dbReference>
<dbReference type="GO" id="GO:0005506">
    <property type="term" value="F:iron ion binding"/>
    <property type="evidence" value="ECO:0007669"/>
    <property type="project" value="InterPro"/>
</dbReference>
<evidence type="ECO:0000256" key="6">
    <source>
        <dbReference type="ARBA" id="ARBA00023004"/>
    </source>
</evidence>
<reference evidence="11" key="1">
    <citation type="submission" date="2016-03" db="EMBL/GenBank/DDBJ databases">
        <title>Mechanisms controlling the formation of the plant cell surface in tip-growing cells are functionally conserved among land plants.</title>
        <authorList>
            <person name="Honkanen S."/>
            <person name="Jones V.A."/>
            <person name="Morieri G."/>
            <person name="Champion C."/>
            <person name="Hetherington A.J."/>
            <person name="Kelly S."/>
            <person name="Saint-Marcoux D."/>
            <person name="Proust H."/>
            <person name="Prescott H."/>
            <person name="Dolan L."/>
        </authorList>
    </citation>
    <scope>NUCLEOTIDE SEQUENCE [LARGE SCALE GENOMIC DNA]</scope>
    <source>
        <tissue evidence="11">Whole gametophyte</tissue>
    </source>
</reference>
<protein>
    <recommendedName>
        <fullName evidence="13">Cytochrome P450</fullName>
    </recommendedName>
</protein>
<gene>
    <name evidence="11" type="ORF">AXG93_1765s1020</name>
</gene>
<organism evidence="11 12">
    <name type="scientific">Marchantia polymorpha subsp. ruderalis</name>
    <dbReference type="NCBI Taxonomy" id="1480154"/>
    <lineage>
        <taxon>Eukaryota</taxon>
        <taxon>Viridiplantae</taxon>
        <taxon>Streptophyta</taxon>
        <taxon>Embryophyta</taxon>
        <taxon>Marchantiophyta</taxon>
        <taxon>Marchantiopsida</taxon>
        <taxon>Marchantiidae</taxon>
        <taxon>Marchantiales</taxon>
        <taxon>Marchantiaceae</taxon>
        <taxon>Marchantia</taxon>
    </lineage>
</organism>
<name>A0A176VGE0_MARPO</name>
<evidence type="ECO:0000256" key="8">
    <source>
        <dbReference type="PIRSR" id="PIRSR602403-1"/>
    </source>
</evidence>
<dbReference type="Proteomes" id="UP000077202">
    <property type="component" value="Unassembled WGS sequence"/>
</dbReference>
<dbReference type="GO" id="GO:0016705">
    <property type="term" value="F:oxidoreductase activity, acting on paired donors, with incorporation or reduction of molecular oxygen"/>
    <property type="evidence" value="ECO:0007669"/>
    <property type="project" value="InterPro"/>
</dbReference>
<keyword evidence="10" id="KW-1133">Transmembrane helix</keyword>
<evidence type="ECO:0000256" key="4">
    <source>
        <dbReference type="ARBA" id="ARBA00022723"/>
    </source>
</evidence>
<dbReference type="PRINTS" id="PR00465">
    <property type="entry name" value="EP450IV"/>
</dbReference>
<accession>A0A176VGE0</accession>
<sequence>MEDLIAVLTSWSVQFMAALVFLYVLLKSFKRVRYTAGKRPPGPPSLPLIGHLHHLLFGLPHHSFTKIAEKYGPIVWLEVGALRLVVVTSSDIAREVLKTQDHIFASRPPGIMTDLVFNKGQDLVFSPLNDNFRRARKVFTTELLSQKRIDSFKDIISAGAETTPDTIVRAITELVRHPNIIERLQSELDDVIGKERLVEEADLNNLEYLQAVVKETLRLHTVVGLGIPHFSTEATKVSGYDIPANTQVMLNYYAINRDAKVWKNPLKFDPSRFLNSPVDVRGHHYVLLPFGAGRRRCPGMNLALVNVAYNIAQLIHACPISLPEGLTHLDVDVEEKFGMTVARGNPLNLLIKRRLPLDVYRRAGLQLSGV</sequence>
<dbReference type="GO" id="GO:0020037">
    <property type="term" value="F:heme binding"/>
    <property type="evidence" value="ECO:0007669"/>
    <property type="project" value="InterPro"/>
</dbReference>
<evidence type="ECO:0000256" key="9">
    <source>
        <dbReference type="RuleBase" id="RU000461"/>
    </source>
</evidence>
<dbReference type="CDD" id="cd20618">
    <property type="entry name" value="CYP71_clan"/>
    <property type="match status" value="1"/>
</dbReference>
<dbReference type="PANTHER" id="PTHR47944">
    <property type="entry name" value="CYTOCHROME P450 98A9"/>
    <property type="match status" value="1"/>
</dbReference>
<keyword evidence="12" id="KW-1185">Reference proteome</keyword>
<feature type="transmembrane region" description="Helical" evidence="10">
    <location>
        <begin position="6"/>
        <end position="26"/>
    </location>
</feature>
<evidence type="ECO:0000256" key="5">
    <source>
        <dbReference type="ARBA" id="ARBA00023002"/>
    </source>
</evidence>
<keyword evidence="4 8" id="KW-0479">Metal-binding</keyword>
<dbReference type="PROSITE" id="PS00086">
    <property type="entry name" value="CYTOCHROME_P450"/>
    <property type="match status" value="1"/>
</dbReference>
<evidence type="ECO:0000256" key="1">
    <source>
        <dbReference type="ARBA" id="ARBA00001971"/>
    </source>
</evidence>
<dbReference type="InterPro" id="IPR036396">
    <property type="entry name" value="Cyt_P450_sf"/>
</dbReference>
<comment type="similarity">
    <text evidence="2 9">Belongs to the cytochrome P450 family.</text>
</comment>
<dbReference type="GO" id="GO:0004497">
    <property type="term" value="F:monooxygenase activity"/>
    <property type="evidence" value="ECO:0007669"/>
    <property type="project" value="UniProtKB-KW"/>
</dbReference>
<feature type="binding site" description="axial binding residue" evidence="8">
    <location>
        <position position="297"/>
    </location>
    <ligand>
        <name>heme</name>
        <dbReference type="ChEBI" id="CHEBI:30413"/>
    </ligand>
    <ligandPart>
        <name>Fe</name>
        <dbReference type="ChEBI" id="CHEBI:18248"/>
    </ligandPart>
</feature>
<proteinExistence type="inferred from homology"/>
<dbReference type="InterPro" id="IPR017972">
    <property type="entry name" value="Cyt_P450_CS"/>
</dbReference>
<evidence type="ECO:0000256" key="10">
    <source>
        <dbReference type="SAM" id="Phobius"/>
    </source>
</evidence>
<evidence type="ECO:0008006" key="13">
    <source>
        <dbReference type="Google" id="ProtNLM"/>
    </source>
</evidence>
<dbReference type="PANTHER" id="PTHR47944:SF4">
    <property type="entry name" value="OS09G0441700 PROTEIN"/>
    <property type="match status" value="1"/>
</dbReference>
<keyword evidence="3 8" id="KW-0349">Heme</keyword>
<evidence type="ECO:0000256" key="7">
    <source>
        <dbReference type="ARBA" id="ARBA00023033"/>
    </source>
</evidence>
<dbReference type="PRINTS" id="PR00385">
    <property type="entry name" value="P450"/>
</dbReference>
<evidence type="ECO:0000313" key="11">
    <source>
        <dbReference type="EMBL" id="OAE19979.1"/>
    </source>
</evidence>
<evidence type="ECO:0000256" key="3">
    <source>
        <dbReference type="ARBA" id="ARBA00022617"/>
    </source>
</evidence>
<dbReference type="AlphaFoldDB" id="A0A176VGE0"/>
<keyword evidence="7 9" id="KW-0503">Monooxygenase</keyword>
<dbReference type="Pfam" id="PF00067">
    <property type="entry name" value="p450"/>
    <property type="match status" value="1"/>
</dbReference>
<dbReference type="InterPro" id="IPR001128">
    <property type="entry name" value="Cyt_P450"/>
</dbReference>
<comment type="caution">
    <text evidence="11">The sequence shown here is derived from an EMBL/GenBank/DDBJ whole genome shotgun (WGS) entry which is preliminary data.</text>
</comment>
<keyword evidence="10" id="KW-0472">Membrane</keyword>
<dbReference type="Gene3D" id="1.10.630.10">
    <property type="entry name" value="Cytochrome P450"/>
    <property type="match status" value="2"/>
</dbReference>
<comment type="cofactor">
    <cofactor evidence="1 8">
        <name>heme</name>
        <dbReference type="ChEBI" id="CHEBI:30413"/>
    </cofactor>
</comment>
<keyword evidence="6 8" id="KW-0408">Iron</keyword>